<comment type="caution">
    <text evidence="2">The sequence shown here is derived from an EMBL/GenBank/DDBJ whole genome shotgun (WGS) entry which is preliminary data.</text>
</comment>
<protein>
    <submittedName>
        <fullName evidence="2">Uncharacterized protein</fullName>
    </submittedName>
</protein>
<organism evidence="2 3">
    <name type="scientific">Zizania palustris</name>
    <name type="common">Northern wild rice</name>
    <dbReference type="NCBI Taxonomy" id="103762"/>
    <lineage>
        <taxon>Eukaryota</taxon>
        <taxon>Viridiplantae</taxon>
        <taxon>Streptophyta</taxon>
        <taxon>Embryophyta</taxon>
        <taxon>Tracheophyta</taxon>
        <taxon>Spermatophyta</taxon>
        <taxon>Magnoliopsida</taxon>
        <taxon>Liliopsida</taxon>
        <taxon>Poales</taxon>
        <taxon>Poaceae</taxon>
        <taxon>BOP clade</taxon>
        <taxon>Oryzoideae</taxon>
        <taxon>Oryzeae</taxon>
        <taxon>Zizaniinae</taxon>
        <taxon>Zizania</taxon>
    </lineage>
</organism>
<dbReference type="Proteomes" id="UP000729402">
    <property type="component" value="Unassembled WGS sequence"/>
</dbReference>
<proteinExistence type="predicted"/>
<evidence type="ECO:0000256" key="1">
    <source>
        <dbReference type="SAM" id="MobiDB-lite"/>
    </source>
</evidence>
<dbReference type="EMBL" id="JAAALK010000283">
    <property type="protein sequence ID" value="KAG8073656.1"/>
    <property type="molecule type" value="Genomic_DNA"/>
</dbReference>
<evidence type="ECO:0000313" key="3">
    <source>
        <dbReference type="Proteomes" id="UP000729402"/>
    </source>
</evidence>
<feature type="region of interest" description="Disordered" evidence="1">
    <location>
        <begin position="51"/>
        <end position="73"/>
    </location>
</feature>
<dbReference type="AlphaFoldDB" id="A0A8J5TEA0"/>
<accession>A0A8J5TEA0</accession>
<reference evidence="2" key="1">
    <citation type="journal article" date="2021" name="bioRxiv">
        <title>Whole Genome Assembly and Annotation of Northern Wild Rice, Zizania palustris L., Supports a Whole Genome Duplication in the Zizania Genus.</title>
        <authorList>
            <person name="Haas M."/>
            <person name="Kono T."/>
            <person name="Macchietto M."/>
            <person name="Millas R."/>
            <person name="McGilp L."/>
            <person name="Shao M."/>
            <person name="Duquette J."/>
            <person name="Hirsch C.N."/>
            <person name="Kimball J."/>
        </authorList>
    </citation>
    <scope>NUCLEOTIDE SEQUENCE</scope>
    <source>
        <tissue evidence="2">Fresh leaf tissue</tissue>
    </source>
</reference>
<reference evidence="2" key="2">
    <citation type="submission" date="2021-02" db="EMBL/GenBank/DDBJ databases">
        <authorList>
            <person name="Kimball J.A."/>
            <person name="Haas M.W."/>
            <person name="Macchietto M."/>
            <person name="Kono T."/>
            <person name="Duquette J."/>
            <person name="Shao M."/>
        </authorList>
    </citation>
    <scope>NUCLEOTIDE SEQUENCE</scope>
    <source>
        <tissue evidence="2">Fresh leaf tissue</tissue>
    </source>
</reference>
<sequence length="91" mass="9791">MALGVRDRDEPGGQEDDSARAAEDLAVLPGPVLLSLSPPSPPVRHLHRHFRADTDSRAALPPPTGPLATGEEAPGWGGIGRLIRFMIHWKE</sequence>
<name>A0A8J5TEA0_ZIZPA</name>
<evidence type="ECO:0000313" key="2">
    <source>
        <dbReference type="EMBL" id="KAG8073656.1"/>
    </source>
</evidence>
<keyword evidence="3" id="KW-1185">Reference proteome</keyword>
<gene>
    <name evidence="2" type="ORF">GUJ93_ZPchr0006g43250</name>
</gene>